<name>A0ABS3HZX5_9ENTE</name>
<feature type="domain" description="Siphovirus-type tail component C-terminal" evidence="2">
    <location>
        <begin position="174"/>
        <end position="258"/>
    </location>
</feature>
<evidence type="ECO:0000259" key="1">
    <source>
        <dbReference type="Pfam" id="PF05709"/>
    </source>
</evidence>
<gene>
    <name evidence="3" type="ORF">JZO71_06740</name>
</gene>
<evidence type="ECO:0000313" key="3">
    <source>
        <dbReference type="EMBL" id="MBO0482009.1"/>
    </source>
</evidence>
<organism evidence="3 4">
    <name type="scientific">Candidatus Enterococcus courvalinii</name>
    <dbReference type="NCBI Taxonomy" id="2815329"/>
    <lineage>
        <taxon>Bacteria</taxon>
        <taxon>Bacillati</taxon>
        <taxon>Bacillota</taxon>
        <taxon>Bacilli</taxon>
        <taxon>Lactobacillales</taxon>
        <taxon>Enterococcaceae</taxon>
        <taxon>Enterococcus</taxon>
    </lineage>
</organism>
<accession>A0ABS3HZX5</accession>
<dbReference type="Gene3D" id="2.40.30.200">
    <property type="match status" value="1"/>
</dbReference>
<protein>
    <submittedName>
        <fullName evidence="3">Phage tail family protein</fullName>
    </submittedName>
</protein>
<dbReference type="Pfam" id="PF22768">
    <property type="entry name" value="SPP1_Dit"/>
    <property type="match status" value="1"/>
</dbReference>
<dbReference type="Pfam" id="PF05709">
    <property type="entry name" value="Sipho_tail"/>
    <property type="match status" value="1"/>
</dbReference>
<dbReference type="NCBIfam" id="TIGR01633">
    <property type="entry name" value="phi3626_gp14_N"/>
    <property type="match status" value="1"/>
</dbReference>
<dbReference type="Proteomes" id="UP000664832">
    <property type="component" value="Unassembled WGS sequence"/>
</dbReference>
<proteinExistence type="predicted"/>
<feature type="domain" description="Siphovirus-type tail component RIFT-related" evidence="1">
    <location>
        <begin position="52"/>
        <end position="146"/>
    </location>
</feature>
<dbReference type="InterPro" id="IPR054738">
    <property type="entry name" value="Siphovirus-type_tail_C"/>
</dbReference>
<reference evidence="3 4" key="1">
    <citation type="submission" date="2021-03" db="EMBL/GenBank/DDBJ databases">
        <title>Enterococcal diversity collection.</title>
        <authorList>
            <person name="Gilmore M.S."/>
            <person name="Schwartzman J."/>
            <person name="Van Tyne D."/>
            <person name="Martin M."/>
            <person name="Earl A.M."/>
            <person name="Manson A.L."/>
            <person name="Straub T."/>
            <person name="Salamzade R."/>
            <person name="Saavedra J."/>
            <person name="Lebreton F."/>
            <person name="Prichula J."/>
            <person name="Schaufler K."/>
            <person name="Gaca A."/>
            <person name="Sgardioli B."/>
            <person name="Wagenaar J."/>
            <person name="Strong T."/>
        </authorList>
    </citation>
    <scope>NUCLEOTIDE SEQUENCE [LARGE SCALE GENOMIC DNA]</scope>
    <source>
        <strain evidence="3 4">MSG2901</strain>
    </source>
</reference>
<keyword evidence="4" id="KW-1185">Reference proteome</keyword>
<evidence type="ECO:0000259" key="2">
    <source>
        <dbReference type="Pfam" id="PF22768"/>
    </source>
</evidence>
<dbReference type="Gene3D" id="2.60.120.860">
    <property type="match status" value="1"/>
</dbReference>
<comment type="caution">
    <text evidence="3">The sequence shown here is derived from an EMBL/GenBank/DDBJ whole genome shotgun (WGS) entry which is preliminary data.</text>
</comment>
<dbReference type="EMBL" id="JAFLWI010000008">
    <property type="protein sequence ID" value="MBO0482009.1"/>
    <property type="molecule type" value="Genomic_DNA"/>
</dbReference>
<dbReference type="RefSeq" id="WP_206898768.1">
    <property type="nucleotide sequence ID" value="NZ_JAFLWI010000008.1"/>
</dbReference>
<dbReference type="InterPro" id="IPR006520">
    <property type="entry name" value="Dit_BPSPP_N"/>
</dbReference>
<dbReference type="InterPro" id="IPR008841">
    <property type="entry name" value="Siphovirus-type_tail_N"/>
</dbReference>
<evidence type="ECO:0000313" key="4">
    <source>
        <dbReference type="Proteomes" id="UP000664832"/>
    </source>
</evidence>
<sequence>MEEWKNKLYSFKDTVMSWQMFEQFLPTSAMSYDGVYLEELIDGYQTLKVEGREMLSTEIEQQAIQVGAIVMNQTLPVRELKITYKLEDRNPETLQFKFKTLLNHLYRSKDVEIRFYDELDYHYYGRYASAETVSGESNSVISSFTILCVDPLKYTKEFMTDGYVGVPTFFPVTPRKIEAVLSSNQSIKITNGKQTISISDAPIQIGDKIVFHFAEQRVLVNGADWTPIIDLDSDFENFCLEQGQEIKSSNGTLKIYYKGATI</sequence>